<keyword evidence="2" id="KW-1185">Reference proteome</keyword>
<reference evidence="1 2" key="1">
    <citation type="submission" date="2016-08" db="EMBL/GenBank/DDBJ databases">
        <authorList>
            <consortium name="Lentinula edodes genome sequencing consortium"/>
            <person name="Sakamoto Y."/>
            <person name="Nakade K."/>
            <person name="Sato S."/>
            <person name="Yoshida Y."/>
            <person name="Miyazaki K."/>
            <person name="Natsume S."/>
            <person name="Konno N."/>
        </authorList>
    </citation>
    <scope>NUCLEOTIDE SEQUENCE [LARGE SCALE GENOMIC DNA]</scope>
    <source>
        <strain evidence="1 2">NBRC 111202</strain>
    </source>
</reference>
<gene>
    <name evidence="1" type="ORF">LENED_008634</name>
</gene>
<protein>
    <submittedName>
        <fullName evidence="1">Uncharacterized protein</fullName>
    </submittedName>
</protein>
<comment type="caution">
    <text evidence="1">The sequence shown here is derived from an EMBL/GenBank/DDBJ whole genome shotgun (WGS) entry which is preliminary data.</text>
</comment>
<evidence type="ECO:0000313" key="2">
    <source>
        <dbReference type="Proteomes" id="UP000188533"/>
    </source>
</evidence>
<dbReference type="Proteomes" id="UP000188533">
    <property type="component" value="Unassembled WGS sequence"/>
</dbReference>
<accession>A0A1Q3EHM0</accession>
<evidence type="ECO:0000313" key="1">
    <source>
        <dbReference type="EMBL" id="GAW06692.1"/>
    </source>
</evidence>
<name>A0A1Q3EHM0_LENED</name>
<dbReference type="AlphaFoldDB" id="A0A1Q3EHM0"/>
<reference evidence="1 2" key="2">
    <citation type="submission" date="2017-02" db="EMBL/GenBank/DDBJ databases">
        <title>A genome survey and senescence transcriptome analysis in Lentinula edodes.</title>
        <authorList>
            <person name="Sakamoto Y."/>
            <person name="Nakade K."/>
            <person name="Sato S."/>
            <person name="Yoshida Y."/>
            <person name="Miyazaki K."/>
            <person name="Natsume S."/>
            <person name="Konno N."/>
        </authorList>
    </citation>
    <scope>NUCLEOTIDE SEQUENCE [LARGE SCALE GENOMIC DNA]</scope>
    <source>
        <strain evidence="1 2">NBRC 111202</strain>
    </source>
</reference>
<organism evidence="1 2">
    <name type="scientific">Lentinula edodes</name>
    <name type="common">Shiitake mushroom</name>
    <name type="synonym">Lentinus edodes</name>
    <dbReference type="NCBI Taxonomy" id="5353"/>
    <lineage>
        <taxon>Eukaryota</taxon>
        <taxon>Fungi</taxon>
        <taxon>Dikarya</taxon>
        <taxon>Basidiomycota</taxon>
        <taxon>Agaricomycotina</taxon>
        <taxon>Agaricomycetes</taxon>
        <taxon>Agaricomycetidae</taxon>
        <taxon>Agaricales</taxon>
        <taxon>Marasmiineae</taxon>
        <taxon>Omphalotaceae</taxon>
        <taxon>Lentinula</taxon>
    </lineage>
</organism>
<sequence>MKGRKQHEVRGKTEVYPDTRYPYHLLCWSEQSINQNLDSRENLPAWIQGEVDNPAFFTKKDRQAYAKKLWGVKLGAKLQVAGSHNFAIYSLTGYGLRFKSSSLIMKVFNAVDNAAIGEAKALRAVGDLVASGTVSALGSKPAIIMKRKAGQPLQETEAYKNAREIVRERMRNQTFTLMCDKMAIVATEKYVLHGDNHPSHSNILVTLDKNTVKSVELVDYGPPKTYFLTKSVTKAEVCVYCGFIKYCIIQNIHLVIIISIGQDASESNRCFRQRLLPLINLSSHPWPTLEDLRFLLKSCFLEGNITRRVSRNRTLY</sequence>
<proteinExistence type="predicted"/>
<dbReference type="EMBL" id="BDGU01000339">
    <property type="protein sequence ID" value="GAW06692.1"/>
    <property type="molecule type" value="Genomic_DNA"/>
</dbReference>